<comment type="caution">
    <text evidence="1">The sequence shown here is derived from an EMBL/GenBank/DDBJ whole genome shotgun (WGS) entry which is preliminary data.</text>
</comment>
<dbReference type="Proteomes" id="UP000720595">
    <property type="component" value="Unassembled WGS sequence"/>
</dbReference>
<sequence length="106" mass="12142">MNFIISDKALDFLKKKNINKIFVNPDVDVKASCCGVGNFDFDISIREDEDTSRYKKVDFSGISIFYNPTLELYLEGREDMDINISAIGLGNFKKLYVENEINSIEK</sequence>
<evidence type="ECO:0008006" key="3">
    <source>
        <dbReference type="Google" id="ProtNLM"/>
    </source>
</evidence>
<organism evidence="1 2">
    <name type="scientific">Peptoniphilus gorbachii</name>
    <dbReference type="NCBI Taxonomy" id="411567"/>
    <lineage>
        <taxon>Bacteria</taxon>
        <taxon>Bacillati</taxon>
        <taxon>Bacillota</taxon>
        <taxon>Tissierellia</taxon>
        <taxon>Tissierellales</taxon>
        <taxon>Peptoniphilaceae</taxon>
        <taxon>Peptoniphilus</taxon>
    </lineage>
</organism>
<accession>A0ABS2MKL6</accession>
<dbReference type="RefSeq" id="WP_205052077.1">
    <property type="nucleotide sequence ID" value="NZ_JAFBDH010000005.1"/>
</dbReference>
<gene>
    <name evidence="1" type="ORF">JOD41_001295</name>
</gene>
<evidence type="ECO:0000313" key="2">
    <source>
        <dbReference type="Proteomes" id="UP000720595"/>
    </source>
</evidence>
<evidence type="ECO:0000313" key="1">
    <source>
        <dbReference type="EMBL" id="MBM7550558.1"/>
    </source>
</evidence>
<protein>
    <recommendedName>
        <fullName evidence="3">FeS cluster biogenesis domain-containing protein</fullName>
    </recommendedName>
</protein>
<keyword evidence="2" id="KW-1185">Reference proteome</keyword>
<name>A0ABS2MKL6_9FIRM</name>
<dbReference type="EMBL" id="JAFBDH010000005">
    <property type="protein sequence ID" value="MBM7550558.1"/>
    <property type="molecule type" value="Genomic_DNA"/>
</dbReference>
<reference evidence="1 2" key="1">
    <citation type="submission" date="2021-01" db="EMBL/GenBank/DDBJ databases">
        <title>Genomic Encyclopedia of Type Strains, Phase IV (KMG-IV): sequencing the most valuable type-strain genomes for metagenomic binning, comparative biology and taxonomic classification.</title>
        <authorList>
            <person name="Goeker M."/>
        </authorList>
    </citation>
    <scope>NUCLEOTIDE SEQUENCE [LARGE SCALE GENOMIC DNA]</scope>
    <source>
        <strain evidence="1 2">DSM 21461</strain>
    </source>
</reference>
<proteinExistence type="predicted"/>